<keyword evidence="1" id="KW-0812">Transmembrane</keyword>
<evidence type="ECO:0000313" key="3">
    <source>
        <dbReference type="Proteomes" id="UP000607397"/>
    </source>
</evidence>
<keyword evidence="1" id="KW-0472">Membrane</keyword>
<dbReference type="EMBL" id="WVIC01000020">
    <property type="protein sequence ID" value="NCJ07055.1"/>
    <property type="molecule type" value="Genomic_DNA"/>
</dbReference>
<evidence type="ECO:0000313" key="2">
    <source>
        <dbReference type="EMBL" id="NCJ07055.1"/>
    </source>
</evidence>
<dbReference type="Proteomes" id="UP000607397">
    <property type="component" value="Unassembled WGS sequence"/>
</dbReference>
<proteinExistence type="predicted"/>
<organism evidence="2 3">
    <name type="scientific">Petrachloros mirabilis ULC683</name>
    <dbReference type="NCBI Taxonomy" id="2781853"/>
    <lineage>
        <taxon>Bacteria</taxon>
        <taxon>Bacillati</taxon>
        <taxon>Cyanobacteriota</taxon>
        <taxon>Cyanophyceae</taxon>
        <taxon>Synechococcales</taxon>
        <taxon>Petrachlorosaceae</taxon>
        <taxon>Petrachloros</taxon>
        <taxon>Petrachloros mirabilis</taxon>
    </lineage>
</organism>
<evidence type="ECO:0000256" key="1">
    <source>
        <dbReference type="SAM" id="Phobius"/>
    </source>
</evidence>
<dbReference type="AlphaFoldDB" id="A0A8K2A8L0"/>
<sequence>MNIIAYTPERLVVQEQLWGIWLLSLCTALIGFFMFMVFESPVDWFGGGCMAMASLMGVLTPTETCTFDLNQDSVTFTRQHWLKQYRWKHSIAEIRAVQVKHHRIAGTTFYRVILVLAGGQQRPISVSATTDSQRQQVIANQIDQFLRVKLPR</sequence>
<keyword evidence="3" id="KW-1185">Reference proteome</keyword>
<accession>A0A8K2A8L0</accession>
<protein>
    <submittedName>
        <fullName evidence="2">Uncharacterized protein</fullName>
    </submittedName>
</protein>
<feature type="transmembrane region" description="Helical" evidence="1">
    <location>
        <begin position="18"/>
        <end position="38"/>
    </location>
</feature>
<keyword evidence="1" id="KW-1133">Transmembrane helix</keyword>
<dbReference type="RefSeq" id="WP_161825534.1">
    <property type="nucleotide sequence ID" value="NZ_WVIC01000020.1"/>
</dbReference>
<comment type="caution">
    <text evidence="2">The sequence shown here is derived from an EMBL/GenBank/DDBJ whole genome shotgun (WGS) entry which is preliminary data.</text>
</comment>
<reference evidence="2" key="1">
    <citation type="submission" date="2019-12" db="EMBL/GenBank/DDBJ databases">
        <title>High-Quality draft genome sequences of three cyanobacteria isolated from the limestone walls of the Old Cathedral of Coimbra.</title>
        <authorList>
            <person name="Tiago I."/>
            <person name="Soares F."/>
            <person name="Portugal A."/>
        </authorList>
    </citation>
    <scope>NUCLEOTIDE SEQUENCE [LARGE SCALE GENOMIC DNA]</scope>
    <source>
        <strain evidence="2">C</strain>
    </source>
</reference>
<gene>
    <name evidence="2" type="ORF">GS597_11160</name>
</gene>
<name>A0A8K2A8L0_9CYAN</name>